<proteinExistence type="predicted"/>
<reference evidence="1 2" key="1">
    <citation type="submission" date="2017-02" db="EMBL/GenBank/DDBJ databases">
        <title>Draft genome sequence of a Kluyvera intermedia isolate from a patient with a pancreatic abscess.</title>
        <authorList>
            <person name="Thele R."/>
        </authorList>
    </citation>
    <scope>NUCLEOTIDE SEQUENCE [LARGE SCALE GENOMIC DNA]</scope>
    <source>
        <strain evidence="1 2">FOSA7093</strain>
    </source>
</reference>
<dbReference type="EMBL" id="MWPR01000116">
    <property type="protein sequence ID" value="ORJ47280.1"/>
    <property type="molecule type" value="Genomic_DNA"/>
</dbReference>
<name>A0ABX3U8G6_KLUIN</name>
<evidence type="ECO:0000313" key="1">
    <source>
        <dbReference type="EMBL" id="ORJ47280.1"/>
    </source>
</evidence>
<protein>
    <submittedName>
        <fullName evidence="1">Uncharacterized protein</fullName>
    </submittedName>
</protein>
<evidence type="ECO:0000313" key="2">
    <source>
        <dbReference type="Proteomes" id="UP000192521"/>
    </source>
</evidence>
<keyword evidence="2" id="KW-1185">Reference proteome</keyword>
<accession>A0ABX3U8G6</accession>
<organism evidence="1 2">
    <name type="scientific">Kluyvera intermedia</name>
    <name type="common">Enterobacter intermedius</name>
    <dbReference type="NCBI Taxonomy" id="61648"/>
    <lineage>
        <taxon>Bacteria</taxon>
        <taxon>Pseudomonadati</taxon>
        <taxon>Pseudomonadota</taxon>
        <taxon>Gammaproteobacteria</taxon>
        <taxon>Enterobacterales</taxon>
        <taxon>Enterobacteriaceae</taxon>
        <taxon>Kluyvera</taxon>
    </lineage>
</organism>
<dbReference type="Proteomes" id="UP000192521">
    <property type="component" value="Unassembled WGS sequence"/>
</dbReference>
<comment type="caution">
    <text evidence="1">The sequence shown here is derived from an EMBL/GenBank/DDBJ whole genome shotgun (WGS) entry which is preliminary data.</text>
</comment>
<sequence length="121" mass="13031">ENGYVQPTGATIEIEGPVVTLPPRPFLDIGIEDTHERTTAHLKAAAQYALEGKAEGAERELERAGIIASDGAKAVISTGDRLTPLSEKTLKARRAQGLLGDKPLWAHGYLLRSITYVVRKG</sequence>
<feature type="non-terminal residue" evidence="1">
    <location>
        <position position="1"/>
    </location>
</feature>
<dbReference type="RefSeq" id="WP_085007839.1">
    <property type="nucleotide sequence ID" value="NZ_MWPR01000116.1"/>
</dbReference>
<gene>
    <name evidence="1" type="ORF">B2M27_26875</name>
</gene>